<dbReference type="InterPro" id="IPR011650">
    <property type="entry name" value="Peptidase_M20_dimer"/>
</dbReference>
<organism evidence="2 3">
    <name type="scientific">Clostridium aestuarii</name>
    <dbReference type="NCBI Taxonomy" id="338193"/>
    <lineage>
        <taxon>Bacteria</taxon>
        <taxon>Bacillati</taxon>
        <taxon>Bacillota</taxon>
        <taxon>Clostridia</taxon>
        <taxon>Eubacteriales</taxon>
        <taxon>Clostridiaceae</taxon>
        <taxon>Clostridium</taxon>
    </lineage>
</organism>
<evidence type="ECO:0000313" key="2">
    <source>
        <dbReference type="EMBL" id="MCY6483135.1"/>
    </source>
</evidence>
<dbReference type="Gene3D" id="3.40.630.10">
    <property type="entry name" value="Zn peptidases"/>
    <property type="match status" value="1"/>
</dbReference>
<dbReference type="InterPro" id="IPR002933">
    <property type="entry name" value="Peptidase_M20"/>
</dbReference>
<dbReference type="SUPFAM" id="SSF55031">
    <property type="entry name" value="Bacterial exopeptidase dimerisation domain"/>
    <property type="match status" value="1"/>
</dbReference>
<keyword evidence="3" id="KW-1185">Reference proteome</keyword>
<dbReference type="InterPro" id="IPR036264">
    <property type="entry name" value="Bact_exopeptidase_dim_dom"/>
</dbReference>
<dbReference type="SUPFAM" id="SSF53187">
    <property type="entry name" value="Zn-dependent exopeptidases"/>
    <property type="match status" value="1"/>
</dbReference>
<dbReference type="RefSeq" id="WP_268039394.1">
    <property type="nucleotide sequence ID" value="NZ_JAPQER010000001.1"/>
</dbReference>
<dbReference type="PANTHER" id="PTHR11014">
    <property type="entry name" value="PEPTIDASE M20 FAMILY MEMBER"/>
    <property type="match status" value="1"/>
</dbReference>
<dbReference type="NCBIfam" id="TIGR01891">
    <property type="entry name" value="amidohydrolases"/>
    <property type="match status" value="1"/>
</dbReference>
<gene>
    <name evidence="2" type="ORF">OW763_02040</name>
</gene>
<dbReference type="InterPro" id="IPR017439">
    <property type="entry name" value="Amidohydrolase"/>
</dbReference>
<evidence type="ECO:0000259" key="1">
    <source>
        <dbReference type="Pfam" id="PF07687"/>
    </source>
</evidence>
<comment type="caution">
    <text evidence="2">The sequence shown here is derived from an EMBL/GenBank/DDBJ whole genome shotgun (WGS) entry which is preliminary data.</text>
</comment>
<name>A0ABT4CVX8_9CLOT</name>
<dbReference type="Proteomes" id="UP001078443">
    <property type="component" value="Unassembled WGS sequence"/>
</dbReference>
<reference evidence="2" key="1">
    <citation type="submission" date="2022-12" db="EMBL/GenBank/DDBJ databases">
        <authorList>
            <person name="Wang J."/>
        </authorList>
    </citation>
    <scope>NUCLEOTIDE SEQUENCE</scope>
    <source>
        <strain evidence="2">HY-45-18</strain>
    </source>
</reference>
<dbReference type="PIRSF" id="PIRSF005962">
    <property type="entry name" value="Pept_M20D_amidohydro"/>
    <property type="match status" value="1"/>
</dbReference>
<dbReference type="EMBL" id="JAPQER010000001">
    <property type="protein sequence ID" value="MCY6483135.1"/>
    <property type="molecule type" value="Genomic_DNA"/>
</dbReference>
<dbReference type="Gene3D" id="3.30.70.360">
    <property type="match status" value="1"/>
</dbReference>
<feature type="domain" description="Peptidase M20 dimerisation" evidence="1">
    <location>
        <begin position="191"/>
        <end position="280"/>
    </location>
</feature>
<dbReference type="Pfam" id="PF01546">
    <property type="entry name" value="Peptidase_M20"/>
    <property type="match status" value="1"/>
</dbReference>
<sequence>MYTNKIKELSEKYYDRVVKLRHQFHMHPETAFEEIETAKTIENELNKLEIQVTSNVGQTGVVGLIRGKYPGKTVLLRADMDALNINEEVDIPYKSKIPGKMHACGHDGHTAGLLGTAMILNDIKHSLHGNIKLVFQPAEEDDGGAKLMIDEGVLENPHVDAAFGCHLWGGVHKGKIEVKHGPLMASPDKFIFKVIGRGGHGAMPHISVDPISIAVQAINSMQTIVSRRINPLEPAVVTFGSIHGGENHNVIPNEVEVTGTIRTFNQKLRKWIPEVMESILKGITEMQGASYEYKYIEHFPALINDNETTDFAAESLSKIVGKENVSEALQPNMGGEDFAFFAQEVPASFFLVGIAEDRPVMHHNPKFAWSDEVLLITSQALAQVAVDYLNEHK</sequence>
<proteinExistence type="predicted"/>
<dbReference type="PANTHER" id="PTHR11014:SF63">
    <property type="entry name" value="METALLOPEPTIDASE, PUTATIVE (AFU_ORTHOLOGUE AFUA_6G09600)-RELATED"/>
    <property type="match status" value="1"/>
</dbReference>
<accession>A0ABT4CVX8</accession>
<evidence type="ECO:0000313" key="3">
    <source>
        <dbReference type="Proteomes" id="UP001078443"/>
    </source>
</evidence>
<protein>
    <submittedName>
        <fullName evidence="2">Amidohydrolase</fullName>
    </submittedName>
</protein>
<dbReference type="Pfam" id="PF07687">
    <property type="entry name" value="M20_dimer"/>
    <property type="match status" value="1"/>
</dbReference>